<accession>A0A1G1YFJ8</accession>
<evidence type="ECO:0000256" key="3">
    <source>
        <dbReference type="SAM" id="Phobius"/>
    </source>
</evidence>
<evidence type="ECO:0000313" key="4">
    <source>
        <dbReference type="EMBL" id="OGY51123.1"/>
    </source>
</evidence>
<keyword evidence="1" id="KW-0175">Coiled coil</keyword>
<feature type="transmembrane region" description="Helical" evidence="3">
    <location>
        <begin position="98"/>
        <end position="118"/>
    </location>
</feature>
<feature type="transmembrane region" description="Helical" evidence="3">
    <location>
        <begin position="269"/>
        <end position="287"/>
    </location>
</feature>
<feature type="region of interest" description="Disordered" evidence="2">
    <location>
        <begin position="1561"/>
        <end position="1583"/>
    </location>
</feature>
<keyword evidence="3" id="KW-0812">Transmembrane</keyword>
<name>A0A1G1YFJ8_9BACT</name>
<feature type="transmembrane region" description="Helical" evidence="3">
    <location>
        <begin position="299"/>
        <end position="320"/>
    </location>
</feature>
<proteinExistence type="predicted"/>
<keyword evidence="3" id="KW-0472">Membrane</keyword>
<feature type="region of interest" description="Disordered" evidence="2">
    <location>
        <begin position="835"/>
        <end position="856"/>
    </location>
</feature>
<feature type="transmembrane region" description="Helical" evidence="3">
    <location>
        <begin position="171"/>
        <end position="192"/>
    </location>
</feature>
<organism evidence="4 5">
    <name type="scientific">Candidatus Buchananbacteria bacterium RIFCSPHIGHO2_02_FULL_56_16</name>
    <dbReference type="NCBI Taxonomy" id="1797542"/>
    <lineage>
        <taxon>Bacteria</taxon>
        <taxon>Candidatus Buchananiibacteriota</taxon>
    </lineage>
</organism>
<feature type="compositionally biased region" description="Pro residues" evidence="2">
    <location>
        <begin position="841"/>
        <end position="855"/>
    </location>
</feature>
<protein>
    <submittedName>
        <fullName evidence="4">Uncharacterized protein</fullName>
    </submittedName>
</protein>
<feature type="transmembrane region" description="Helical" evidence="3">
    <location>
        <begin position="139"/>
        <end position="159"/>
    </location>
</feature>
<feature type="transmembrane region" description="Helical" evidence="3">
    <location>
        <begin position="199"/>
        <end position="222"/>
    </location>
</feature>
<keyword evidence="3" id="KW-1133">Transmembrane helix</keyword>
<dbReference type="Proteomes" id="UP000177310">
    <property type="component" value="Unassembled WGS sequence"/>
</dbReference>
<sequence>MKTWRNILNRRTVLTALCLFALAVTVFTVAVSAPLVLAQEEPPRPTSDYEQDDLGPLEAGSSGAFNTRPTPVKKAEAEESNVFLSTFVNLLVGGLARIVIWLEGFVITALIAILLLVVKYNSFATAGAVSNGWTLVRDVANLFFVVVLLGIALATILRVESYNFKKLLPKLILMAILVNFSKVIAGLIIDFAQVVMLTFVAAFAGVSGAGNMVTTLQIQSIITYNWSNAAEASAANFTGTALLMAIMLLITIGVLLVMLVVLVMRIVMLWVLVVLSPLAYIMAAFPQGQRYAQQWWQEFTKYVIVGPVLGFFLWLTFAVASAGDIAQKEFGSQKGLAAAGAGDALSAKLAKQAGVQTKIGQTDHLLSFIIAIAMLMGSLVITQQIGVAGSQFAGSMFNKIRQTGLKALLAPGRAVGWTAKTAAKAPFQFVGRKVNEAIGEGKLPAWASPAGMVRGWGARRAELYDVSKRKAAAAGHEKWEQLFTGTSLPRVSQIELAEESKFAKDFADVYDKEQMAAEWVGLRNAPQSAEIRAKKRGLIKAGGVAGFLDDIMAHPETKAHTRNYIKNLYKTTKDDQLKAAMDEKDEKTGLSLMDNVNDDKGAWYNWQTLHFFLQESLGSDQAGMTTMQTLEDIGKKNGHPEYGGHDTYRSSLEGGHDEMEMERIYDQKDAAGKIIRKSGQKRMQTELSKMQGRSRLGLAPHAFMAMNNDGTYAMGMPERLAATAMFGAQGARIFEHSQKRDWTMAMGGSPDEVNWVEGQETEVANFDKPDASLRNIINHAKGFAFLMQSAANPREPVDVIVKTAWKTTGGKGEPQFQVNGKVYGADEFLSEFGEQAHATPSPAPTPGSAPAPGPSAPMADIDIAKHERTKQAIDAFSAQTGLSAADFYQSRSYKADQYTAQGDFERNEQLMGGWRQEIGRIRPDVDQANPEAVEQAIREEQGKVRGVKSASGKGEGEQAGVGLDFSDKDVQRIFGVNQSQAGAYYKQGDLTKAQKTFLGDKYHTQLLNEGVDEKTAVERWAAFDETLDKVGSLRMTNNSGYASRLETGRHERAHPEIEKLAPAQIDEIYNSIESDRRLQMEAEVKARWGNISPLDAKKEILTQGLASYGRSDAREPLQLTDAAARAMAATGAVKMSNAAKQRLDQAYPEAAVTKGELKTIDKQRAATAKAQARDAKAAAQAERQTVKERQRQLQQREAQNAPVYTQAISALSTLNPSQLGQLWGKLSAAQQSALTEEVRESYPAAARSVPVGDYNLQLAALSRALARTNLEPAAKDSLHLDATVVEAIKSQGIDTASVGTKNELYRQAQQTQGTYQQRRTEYEQLAARKANYGDAMRQKQAENNAEVKQRNEAARTAASRGDMPAAAEARKMAEFLQKENARIDQDVAKKGKEFDVDINKAKSKMQAALDQVMDLETRRRPEPSVPQAVHQAFSTVAHPVNEQARQQAQQVIAQAPPAEVVAAAQEAVDKEGEELKRATGSADNGAILAVLTSIESILEGVKSSLDKLSGDKVNSAERSHFDDLMRQVSLSRGSMAAGGQLDPGSVAGLLRDVNNNLKSIYRKTGQKTGSMPTEIPPKTSGEE</sequence>
<evidence type="ECO:0000256" key="2">
    <source>
        <dbReference type="SAM" id="MobiDB-lite"/>
    </source>
</evidence>
<feature type="region of interest" description="Disordered" evidence="2">
    <location>
        <begin position="942"/>
        <end position="961"/>
    </location>
</feature>
<feature type="coiled-coil region" evidence="1">
    <location>
        <begin position="1162"/>
        <end position="1199"/>
    </location>
</feature>
<gene>
    <name evidence="4" type="ORF">A3J59_03080</name>
</gene>
<feature type="transmembrane region" description="Helical" evidence="3">
    <location>
        <begin position="365"/>
        <end position="386"/>
    </location>
</feature>
<feature type="region of interest" description="Disordered" evidence="2">
    <location>
        <begin position="1334"/>
        <end position="1362"/>
    </location>
</feature>
<dbReference type="EMBL" id="MHIL01000023">
    <property type="protein sequence ID" value="OGY51123.1"/>
    <property type="molecule type" value="Genomic_DNA"/>
</dbReference>
<feature type="compositionally biased region" description="Basic and acidic residues" evidence="2">
    <location>
        <begin position="1336"/>
        <end position="1353"/>
    </location>
</feature>
<comment type="caution">
    <text evidence="4">The sequence shown here is derived from an EMBL/GenBank/DDBJ whole genome shotgun (WGS) entry which is preliminary data.</text>
</comment>
<feature type="transmembrane region" description="Helical" evidence="3">
    <location>
        <begin position="242"/>
        <end position="262"/>
    </location>
</feature>
<dbReference type="STRING" id="1797542.A3J59_03080"/>
<evidence type="ECO:0000313" key="5">
    <source>
        <dbReference type="Proteomes" id="UP000177310"/>
    </source>
</evidence>
<reference evidence="4 5" key="1">
    <citation type="journal article" date="2016" name="Nat. Commun.">
        <title>Thousands of microbial genomes shed light on interconnected biogeochemical processes in an aquifer system.</title>
        <authorList>
            <person name="Anantharaman K."/>
            <person name="Brown C.T."/>
            <person name="Hug L.A."/>
            <person name="Sharon I."/>
            <person name="Castelle C.J."/>
            <person name="Probst A.J."/>
            <person name="Thomas B.C."/>
            <person name="Singh A."/>
            <person name="Wilkins M.J."/>
            <person name="Karaoz U."/>
            <person name="Brodie E.L."/>
            <person name="Williams K.H."/>
            <person name="Hubbard S.S."/>
            <person name="Banfield J.F."/>
        </authorList>
    </citation>
    <scope>NUCLEOTIDE SEQUENCE [LARGE SCALE GENOMIC DNA]</scope>
</reference>
<evidence type="ECO:0000256" key="1">
    <source>
        <dbReference type="SAM" id="Coils"/>
    </source>
</evidence>